<dbReference type="InterPro" id="IPR029058">
    <property type="entry name" value="AB_hydrolase_fold"/>
</dbReference>
<dbReference type="AlphaFoldDB" id="A0A0M4RAC4"/>
<feature type="active site" description="Charge relay system" evidence="1">
    <location>
        <position position="193"/>
    </location>
</feature>
<dbReference type="InterPro" id="IPR000073">
    <property type="entry name" value="AB_hydrolase_1"/>
</dbReference>
<dbReference type="PATRIC" id="fig|656366.3.peg.990"/>
<dbReference type="EMBL" id="CP012677">
    <property type="protein sequence ID" value="ALE91768.1"/>
    <property type="molecule type" value="Genomic_DNA"/>
</dbReference>
<accession>A0A0M4RAC4</accession>
<reference evidence="6" key="1">
    <citation type="submission" date="2015-09" db="EMBL/GenBank/DDBJ databases">
        <title>Complete genome of Arthrobacter alpinus strain R3.8.</title>
        <authorList>
            <person name="See-Too W.S."/>
            <person name="Chan K.G."/>
        </authorList>
    </citation>
    <scope>NUCLEOTIDE SEQUENCE [LARGE SCALE GENOMIC DNA]</scope>
    <source>
        <strain evidence="6">R3.8</strain>
    </source>
</reference>
<feature type="domain" description="AB hydrolase-1" evidence="4">
    <location>
        <begin position="22"/>
        <end position="223"/>
    </location>
</feature>
<dbReference type="GO" id="GO:0052689">
    <property type="term" value="F:carboxylic ester hydrolase activity"/>
    <property type="evidence" value="ECO:0007669"/>
    <property type="project" value="InterPro"/>
</dbReference>
<dbReference type="KEGG" id="aaq:AOC05_04600"/>
<proteinExistence type="predicted"/>
<evidence type="ECO:0000256" key="3">
    <source>
        <dbReference type="PIRSR" id="PIRSR017388-3"/>
    </source>
</evidence>
<feature type="active site" description="Nucleophile" evidence="1">
    <location>
        <position position="94"/>
    </location>
</feature>
<evidence type="ECO:0000259" key="4">
    <source>
        <dbReference type="Pfam" id="PF12697"/>
    </source>
</evidence>
<evidence type="ECO:0000256" key="1">
    <source>
        <dbReference type="PIRSR" id="PIRSR017388-1"/>
    </source>
</evidence>
<dbReference type="PIRSF" id="PIRSF017388">
    <property type="entry name" value="Esterase_lipase"/>
    <property type="match status" value="1"/>
</dbReference>
<feature type="active site" description="Charge relay system" evidence="1">
    <location>
        <position position="223"/>
    </location>
</feature>
<evidence type="ECO:0000313" key="5">
    <source>
        <dbReference type="EMBL" id="ALE91768.1"/>
    </source>
</evidence>
<dbReference type="Pfam" id="PF12697">
    <property type="entry name" value="Abhydrolase_6"/>
    <property type="match status" value="1"/>
</dbReference>
<organism evidence="5 6">
    <name type="scientific">Arthrobacter alpinus</name>
    <dbReference type="NCBI Taxonomy" id="656366"/>
    <lineage>
        <taxon>Bacteria</taxon>
        <taxon>Bacillati</taxon>
        <taxon>Actinomycetota</taxon>
        <taxon>Actinomycetes</taxon>
        <taxon>Micrococcales</taxon>
        <taxon>Micrococcaceae</taxon>
        <taxon>Arthrobacter</taxon>
    </lineage>
</organism>
<protein>
    <submittedName>
        <fullName evidence="5">Esterase</fullName>
    </submittedName>
</protein>
<evidence type="ECO:0000313" key="6">
    <source>
        <dbReference type="Proteomes" id="UP000062833"/>
    </source>
</evidence>
<name>A0A0M4RAC4_9MICC</name>
<dbReference type="PANTHER" id="PTHR11614">
    <property type="entry name" value="PHOSPHOLIPASE-RELATED"/>
    <property type="match status" value="1"/>
</dbReference>
<dbReference type="Proteomes" id="UP000062833">
    <property type="component" value="Chromosome"/>
</dbReference>
<feature type="binding site" evidence="2">
    <location>
        <position position="95"/>
    </location>
    <ligand>
        <name>substrate</name>
    </ligand>
</feature>
<feature type="site" description="Important for substrate specificity" evidence="3">
    <location>
        <position position="142"/>
    </location>
</feature>
<feature type="binding site" evidence="2">
    <location>
        <position position="26"/>
    </location>
    <ligand>
        <name>substrate</name>
    </ligand>
</feature>
<dbReference type="RefSeq" id="WP_062006043.1">
    <property type="nucleotide sequence ID" value="NZ_CP012677.1"/>
</dbReference>
<evidence type="ECO:0000256" key="2">
    <source>
        <dbReference type="PIRSR" id="PIRSR017388-2"/>
    </source>
</evidence>
<dbReference type="InterPro" id="IPR051044">
    <property type="entry name" value="MAG_DAG_Lipase"/>
</dbReference>
<dbReference type="InterPro" id="IPR012354">
    <property type="entry name" value="Esterase_lipase"/>
</dbReference>
<sequence length="249" mass="26899">MTTVQPFRSGGHGSLSRVGVAVCHGFTGSPISMRAWSEHLAEQGFAVNMPLLAGHGTTWQDLSKTPWEHWYRDFEAAYLELAARCDTVFVAGMSMGGALSLRLAAHHLVAGIAVVNPGLTFSDNRAKYSGFLKHIIKSVPAIGDDIKLPGVTEGAYTRTPVAAVHELSQLFTDTIALLPQVTAPILIFRSTVDHVVPDSSMDVIQANIGSAEISVVSLGNSYHVATMDNDAQQIFEQSSEFFRRHSHAL</sequence>
<keyword evidence="6" id="KW-1185">Reference proteome</keyword>
<gene>
    <name evidence="5" type="ORF">AOC05_04600</name>
</gene>
<dbReference type="SUPFAM" id="SSF53474">
    <property type="entry name" value="alpha/beta-Hydrolases"/>
    <property type="match status" value="1"/>
</dbReference>
<dbReference type="Gene3D" id="3.40.50.1820">
    <property type="entry name" value="alpha/beta hydrolase"/>
    <property type="match status" value="1"/>
</dbReference>
<dbReference type="OrthoDB" id="9786110at2"/>